<proteinExistence type="predicted"/>
<evidence type="ECO:0000313" key="1">
    <source>
        <dbReference type="EMBL" id="CAK6973238.1"/>
    </source>
</evidence>
<keyword evidence="2" id="KW-1185">Reference proteome</keyword>
<dbReference type="EMBL" id="CAWUFR010000225">
    <property type="protein sequence ID" value="CAK6973238.1"/>
    <property type="molecule type" value="Genomic_DNA"/>
</dbReference>
<sequence length="129" mass="14517">MTTRYQKRKEKGLLKAAADLTPRQLQKLFEVTEENIAQCGELVPPSLKSVPGTMKIHQEFVFTHRDSEESEETIKVGTWVLVDYDGDLYPGTVTQIASGQYKVDTMSCAGDNRFYIPSIRFAGEKVSKP</sequence>
<protein>
    <submittedName>
        <fullName evidence="1">Uncharacterized protein LOC119773151</fullName>
    </submittedName>
</protein>
<name>A0AAV1PN46_SCOSC</name>
<reference evidence="1 2" key="1">
    <citation type="submission" date="2024-01" db="EMBL/GenBank/DDBJ databases">
        <authorList>
            <person name="Alioto T."/>
            <person name="Alioto T."/>
            <person name="Gomez Garrido J."/>
        </authorList>
    </citation>
    <scope>NUCLEOTIDE SEQUENCE [LARGE SCALE GENOMIC DNA]</scope>
</reference>
<dbReference type="AlphaFoldDB" id="A0AAV1PN46"/>
<organism evidence="1 2">
    <name type="scientific">Scomber scombrus</name>
    <name type="common">Atlantic mackerel</name>
    <name type="synonym">Scomber vernalis</name>
    <dbReference type="NCBI Taxonomy" id="13677"/>
    <lineage>
        <taxon>Eukaryota</taxon>
        <taxon>Metazoa</taxon>
        <taxon>Chordata</taxon>
        <taxon>Craniata</taxon>
        <taxon>Vertebrata</taxon>
        <taxon>Euteleostomi</taxon>
        <taxon>Actinopterygii</taxon>
        <taxon>Neopterygii</taxon>
        <taxon>Teleostei</taxon>
        <taxon>Neoteleostei</taxon>
        <taxon>Acanthomorphata</taxon>
        <taxon>Pelagiaria</taxon>
        <taxon>Scombriformes</taxon>
        <taxon>Scombridae</taxon>
        <taxon>Scomber</taxon>
    </lineage>
</organism>
<dbReference type="Proteomes" id="UP001314229">
    <property type="component" value="Unassembled WGS sequence"/>
</dbReference>
<comment type="caution">
    <text evidence="1">The sequence shown here is derived from an EMBL/GenBank/DDBJ whole genome shotgun (WGS) entry which is preliminary data.</text>
</comment>
<gene>
    <name evidence="1" type="ORF">FSCOSCO3_A015736</name>
</gene>
<accession>A0AAV1PN46</accession>
<evidence type="ECO:0000313" key="2">
    <source>
        <dbReference type="Proteomes" id="UP001314229"/>
    </source>
</evidence>